<organism evidence="13 14">
    <name type="scientific">Aspergillus terreus</name>
    <dbReference type="NCBI Taxonomy" id="33178"/>
    <lineage>
        <taxon>Eukaryota</taxon>
        <taxon>Fungi</taxon>
        <taxon>Dikarya</taxon>
        <taxon>Ascomycota</taxon>
        <taxon>Pezizomycotina</taxon>
        <taxon>Eurotiomycetes</taxon>
        <taxon>Eurotiomycetidae</taxon>
        <taxon>Eurotiales</taxon>
        <taxon>Aspergillaceae</taxon>
        <taxon>Aspergillus</taxon>
        <taxon>Aspergillus subgen. Circumdati</taxon>
    </lineage>
</organism>
<dbReference type="SUPFAM" id="SSF142764">
    <property type="entry name" value="YgbK-like"/>
    <property type="match status" value="1"/>
</dbReference>
<keyword evidence="8 12" id="KW-1133">Transmembrane helix</keyword>
<dbReference type="InterPro" id="IPR037051">
    <property type="entry name" value="4-carb_acid_sugar_kinase_N_sf"/>
</dbReference>
<feature type="transmembrane region" description="Helical" evidence="12">
    <location>
        <begin position="654"/>
        <end position="675"/>
    </location>
</feature>
<dbReference type="PANTHER" id="PTHR42718:SF41">
    <property type="entry name" value="MFS TRANSPORTER OF UNKOWN SPECIFICITY (AFU_ORTHOLOGUE AFUA_5G09940)-RELATED"/>
    <property type="match status" value="1"/>
</dbReference>
<dbReference type="SUPFAM" id="SSF103473">
    <property type="entry name" value="MFS general substrate transporter"/>
    <property type="match status" value="1"/>
</dbReference>
<dbReference type="PROSITE" id="PS50850">
    <property type="entry name" value="MFS"/>
    <property type="match status" value="1"/>
</dbReference>
<evidence type="ECO:0000256" key="3">
    <source>
        <dbReference type="ARBA" id="ARBA00022679"/>
    </source>
</evidence>
<feature type="transmembrane region" description="Helical" evidence="12">
    <location>
        <begin position="951"/>
        <end position="971"/>
    </location>
</feature>
<dbReference type="Gene3D" id="1.20.1250.20">
    <property type="entry name" value="MFS general substrate transporter like domains"/>
    <property type="match status" value="2"/>
</dbReference>
<keyword evidence="14" id="KW-1185">Reference proteome</keyword>
<feature type="transmembrane region" description="Helical" evidence="12">
    <location>
        <begin position="623"/>
        <end position="642"/>
    </location>
</feature>
<evidence type="ECO:0000256" key="8">
    <source>
        <dbReference type="ARBA" id="ARBA00022989"/>
    </source>
</evidence>
<evidence type="ECO:0000256" key="5">
    <source>
        <dbReference type="ARBA" id="ARBA00022741"/>
    </source>
</evidence>
<evidence type="ECO:0000256" key="1">
    <source>
        <dbReference type="ARBA" id="ARBA00004141"/>
    </source>
</evidence>
<keyword evidence="6" id="KW-0418">Kinase</keyword>
<evidence type="ECO:0000256" key="7">
    <source>
        <dbReference type="ARBA" id="ARBA00022840"/>
    </source>
</evidence>
<feature type="transmembrane region" description="Helical" evidence="12">
    <location>
        <begin position="536"/>
        <end position="560"/>
    </location>
</feature>
<feature type="transmembrane region" description="Helical" evidence="12">
    <location>
        <begin position="874"/>
        <end position="899"/>
    </location>
</feature>
<protein>
    <submittedName>
        <fullName evidence="13">Putative dehydrogenase</fullName>
    </submittedName>
</protein>
<dbReference type="GO" id="GO:0016301">
    <property type="term" value="F:kinase activity"/>
    <property type="evidence" value="ECO:0007669"/>
    <property type="project" value="UniProtKB-KW"/>
</dbReference>
<comment type="similarity">
    <text evidence="2">Belongs to the four-carbon acid sugar kinase family.</text>
</comment>
<dbReference type="Pfam" id="PF07690">
    <property type="entry name" value="MFS_1"/>
    <property type="match status" value="1"/>
</dbReference>
<evidence type="ECO:0000313" key="14">
    <source>
        <dbReference type="Proteomes" id="UP000452235"/>
    </source>
</evidence>
<dbReference type="PANTHER" id="PTHR42718">
    <property type="entry name" value="MAJOR FACILITATOR SUPERFAMILY MULTIDRUG TRANSPORTER MFSC"/>
    <property type="match status" value="1"/>
</dbReference>
<dbReference type="Gene3D" id="3.40.50.10840">
    <property type="entry name" value="Putative sugar-binding, N-terminal domain"/>
    <property type="match status" value="1"/>
</dbReference>
<feature type="compositionally biased region" description="Basic and acidic residues" evidence="11">
    <location>
        <begin position="502"/>
        <end position="511"/>
    </location>
</feature>
<dbReference type="GO" id="GO:0022857">
    <property type="term" value="F:transmembrane transporter activity"/>
    <property type="evidence" value="ECO:0007669"/>
    <property type="project" value="InterPro"/>
</dbReference>
<dbReference type="GO" id="GO:0005524">
    <property type="term" value="F:ATP binding"/>
    <property type="evidence" value="ECO:0007669"/>
    <property type="project" value="UniProtKB-KW"/>
</dbReference>
<keyword evidence="7" id="KW-0067">ATP-binding</keyword>
<dbReference type="VEuPathDB" id="FungiDB:ATEG_05261"/>
<comment type="caution">
    <text evidence="13">The sequence shown here is derived from an EMBL/GenBank/DDBJ whole genome shotgun (WGS) entry which is preliminary data.</text>
</comment>
<evidence type="ECO:0000256" key="4">
    <source>
        <dbReference type="ARBA" id="ARBA00022692"/>
    </source>
</evidence>
<keyword evidence="4 12" id="KW-0812">Transmembrane</keyword>
<keyword evidence="5" id="KW-0547">Nucleotide-binding</keyword>
<sequence>MSSCDYPVLPREPTLAQLPAEYPSDAQNDIAHTLSTASVRRLVVLDDDPTGTQTCHDIAVLTVWDMATLTAEFRQASRGFFILTNSRALPPLAAEKLIREICENVAQAATATGQSVDIVLRGDSTLRGHFPLEADVAESVFGPADAWVLAPFFFQGGRYTIADVHYVAEGDSLVPAGATQFARDATFGYRSSNLRDYVQEKAPGRFGAGQLHSVSIEDIRAGGPRAVYERLQSVPKGSVVIVNAAAESDMHVFVAGLLLAEAEGKRFLYRTGAAFVSTRLGVRAKPPISAAELQLPRPRTTGGLIIAGSYVPKTTAQLKVLTDRRGGAGALAIIEMDVERLIASPESAEQVVRQVVQETEAQLQAGQDTLVMTSRKLITGDNELSSLAIGTGVAQALVQVLQRIQVRPRYIIAKGGITSSDAATKGLNVKRAWIVGQAAPGVPLWRCDEPTSRHRGVPFVVFPGNVGGEATLFIPAIHLEVISPATSIPRASTDARLPTPERGGRPQDTVESHSPAEGQPVFTHAQLRATTKSRQIAITALIILSNLIQMTVNFAGVAGGRQLGEALHMKETLTQGTFVLMSGRVGDVYGHRKILLCGGAWLTACTLASAFCTDFYAFVAMRALSGVGGACIMPNAVAMIATTNPPGRVRNLSLGLFGASAPLGGYLGALFLGAFLERTEWKWFFVFIAGLGAVTFVVLWVLSPREPAVDRHGKIDWVGSALGTGALILFNFVWNQAPSVGWATPYEITLLVISIVLFALFNAWEKYGTAHPIMPLDIFRAPCFLTLLLVVLLNYMAVGTLIWYQVLWLQDVWRWTPLQFAVGWTPFVVCGTAAACLAAWLIPRLAAQWILAIGTVTILVSTVLMATVPLRQSYWAQIFPSVVLFAFCPDLVYTAGQIIASNSVRRHQQGIAGSLIGTLNLYGNSLGLGFASTIEVQIARAYDSPVLGYRAALYFGVGISAVALLLDVFFVRLVKDEREGWEEDVDLVDVSDRAAATGAQLPSQGVV</sequence>
<dbReference type="Proteomes" id="UP000452235">
    <property type="component" value="Unassembled WGS sequence"/>
</dbReference>
<feature type="transmembrane region" description="Helical" evidence="12">
    <location>
        <begin position="715"/>
        <end position="734"/>
    </location>
</feature>
<feature type="transmembrane region" description="Helical" evidence="12">
    <location>
        <begin position="824"/>
        <end position="842"/>
    </location>
</feature>
<reference evidence="13 14" key="1">
    <citation type="submission" date="2020-01" db="EMBL/GenBank/DDBJ databases">
        <title>Aspergillus terreus IFO 6365 whole genome shotgun sequence.</title>
        <authorList>
            <person name="Kanamasa S."/>
            <person name="Takahashi H."/>
        </authorList>
    </citation>
    <scope>NUCLEOTIDE SEQUENCE [LARGE SCALE GENOMIC DNA]</scope>
    <source>
        <strain evidence="13 14">IFO 6365</strain>
    </source>
</reference>
<evidence type="ECO:0000256" key="10">
    <source>
        <dbReference type="ARBA" id="ARBA00023277"/>
    </source>
</evidence>
<evidence type="ECO:0000256" key="12">
    <source>
        <dbReference type="SAM" id="Phobius"/>
    </source>
</evidence>
<evidence type="ECO:0000256" key="2">
    <source>
        <dbReference type="ARBA" id="ARBA00005715"/>
    </source>
</evidence>
<dbReference type="InterPro" id="IPR042213">
    <property type="entry name" value="NBD_C_sf"/>
</dbReference>
<dbReference type="InterPro" id="IPR011701">
    <property type="entry name" value="MFS"/>
</dbReference>
<dbReference type="AlphaFoldDB" id="A0A5M3Z2K8"/>
<dbReference type="InterPro" id="IPR031475">
    <property type="entry name" value="NBD_C"/>
</dbReference>
<keyword evidence="9 12" id="KW-0472">Membrane</keyword>
<evidence type="ECO:0000256" key="6">
    <source>
        <dbReference type="ARBA" id="ARBA00022777"/>
    </source>
</evidence>
<name>A0A5M3Z2K8_ASPTE</name>
<dbReference type="Pfam" id="PF07005">
    <property type="entry name" value="SBD_N"/>
    <property type="match status" value="1"/>
</dbReference>
<comment type="subcellular location">
    <subcellularLocation>
        <location evidence="1">Membrane</location>
        <topology evidence="1">Multi-pass membrane protein</topology>
    </subcellularLocation>
</comment>
<dbReference type="InterPro" id="IPR036259">
    <property type="entry name" value="MFS_trans_sf"/>
</dbReference>
<gene>
    <name evidence="13" type="ORF">ATEIFO6365_0005032300</name>
</gene>
<feature type="region of interest" description="Disordered" evidence="11">
    <location>
        <begin position="490"/>
        <end position="518"/>
    </location>
</feature>
<evidence type="ECO:0000256" key="9">
    <source>
        <dbReference type="ARBA" id="ARBA00023136"/>
    </source>
</evidence>
<dbReference type="Pfam" id="PF17042">
    <property type="entry name" value="NBD_C"/>
    <property type="match status" value="1"/>
</dbReference>
<evidence type="ECO:0000313" key="13">
    <source>
        <dbReference type="EMBL" id="GFF16133.1"/>
    </source>
</evidence>
<feature type="transmembrane region" description="Helical" evidence="12">
    <location>
        <begin position="911"/>
        <end position="931"/>
    </location>
</feature>
<feature type="transmembrane region" description="Helical" evidence="12">
    <location>
        <begin position="784"/>
        <end position="804"/>
    </location>
</feature>
<evidence type="ECO:0000256" key="11">
    <source>
        <dbReference type="SAM" id="MobiDB-lite"/>
    </source>
</evidence>
<keyword evidence="10" id="KW-0119">Carbohydrate metabolism</keyword>
<dbReference type="GO" id="GO:0016020">
    <property type="term" value="C:membrane"/>
    <property type="evidence" value="ECO:0007669"/>
    <property type="project" value="UniProtKB-SubCell"/>
</dbReference>
<proteinExistence type="inferred from homology"/>
<feature type="transmembrane region" description="Helical" evidence="12">
    <location>
        <begin position="746"/>
        <end position="764"/>
    </location>
</feature>
<feature type="transmembrane region" description="Helical" evidence="12">
    <location>
        <begin position="681"/>
        <end position="703"/>
    </location>
</feature>
<dbReference type="OrthoDB" id="440755at2759"/>
<dbReference type="InterPro" id="IPR010737">
    <property type="entry name" value="4-carb_acid_sugar_kinase_N"/>
</dbReference>
<dbReference type="InterPro" id="IPR020846">
    <property type="entry name" value="MFS_dom"/>
</dbReference>
<feature type="transmembrane region" description="Helical" evidence="12">
    <location>
        <begin position="594"/>
        <end position="617"/>
    </location>
</feature>
<dbReference type="EMBL" id="BLJY01000005">
    <property type="protein sequence ID" value="GFF16133.1"/>
    <property type="molecule type" value="Genomic_DNA"/>
</dbReference>
<accession>A0A5M3Z2K8</accession>
<keyword evidence="3" id="KW-0808">Transferase</keyword>
<dbReference type="Gene3D" id="3.40.980.20">
    <property type="entry name" value="Four-carbon acid sugar kinase, nucleotide binding domain"/>
    <property type="match status" value="1"/>
</dbReference>
<feature type="transmembrane region" description="Helical" evidence="12">
    <location>
        <begin position="849"/>
        <end position="868"/>
    </location>
</feature>